<dbReference type="EMBL" id="JABSTU010000006">
    <property type="protein sequence ID" value="KAH8028400.1"/>
    <property type="molecule type" value="Genomic_DNA"/>
</dbReference>
<dbReference type="VEuPathDB" id="VectorBase:LOC119168365"/>
<dbReference type="Proteomes" id="UP000821866">
    <property type="component" value="Chromosome 4"/>
</dbReference>
<sequence>MGSPVGFELATTGRPTRCRRFFLVAALVLTLSLTADAWPTLDSTTLDSNGSDAAEASVVRGATGLPVVCACGADVSKCPAGRTAKTPSRCPPCGLVCARHTGEACSLDEPCAKDFGLSCDPVSFTCKAVAPVQATLKATVANSLRMGVRTAARMYT</sequence>
<proteinExistence type="predicted"/>
<feature type="chain" id="PRO_5039930953" description="IGFBP N-terminal domain-containing protein" evidence="1">
    <location>
        <begin position="38"/>
        <end position="156"/>
    </location>
</feature>
<dbReference type="AlphaFoldDB" id="A0A9J6E2Z2"/>
<organism evidence="2 3">
    <name type="scientific">Rhipicephalus microplus</name>
    <name type="common">Cattle tick</name>
    <name type="synonym">Boophilus microplus</name>
    <dbReference type="NCBI Taxonomy" id="6941"/>
    <lineage>
        <taxon>Eukaryota</taxon>
        <taxon>Metazoa</taxon>
        <taxon>Ecdysozoa</taxon>
        <taxon>Arthropoda</taxon>
        <taxon>Chelicerata</taxon>
        <taxon>Arachnida</taxon>
        <taxon>Acari</taxon>
        <taxon>Parasitiformes</taxon>
        <taxon>Ixodida</taxon>
        <taxon>Ixodoidea</taxon>
        <taxon>Ixodidae</taxon>
        <taxon>Rhipicephalinae</taxon>
        <taxon>Rhipicephalus</taxon>
        <taxon>Boophilus</taxon>
    </lineage>
</organism>
<reference evidence="2" key="2">
    <citation type="submission" date="2021-09" db="EMBL/GenBank/DDBJ databases">
        <authorList>
            <person name="Jia N."/>
            <person name="Wang J."/>
            <person name="Shi W."/>
            <person name="Du L."/>
            <person name="Sun Y."/>
            <person name="Zhan W."/>
            <person name="Jiang J."/>
            <person name="Wang Q."/>
            <person name="Zhang B."/>
            <person name="Ji P."/>
            <person name="Sakyi L.B."/>
            <person name="Cui X."/>
            <person name="Yuan T."/>
            <person name="Jiang B."/>
            <person name="Yang W."/>
            <person name="Lam T.T.-Y."/>
            <person name="Chang Q."/>
            <person name="Ding S."/>
            <person name="Wang X."/>
            <person name="Zhu J."/>
            <person name="Ruan X."/>
            <person name="Zhao L."/>
            <person name="Wei J."/>
            <person name="Que T."/>
            <person name="Du C."/>
            <person name="Cheng J."/>
            <person name="Dai P."/>
            <person name="Han X."/>
            <person name="Huang E."/>
            <person name="Gao Y."/>
            <person name="Liu J."/>
            <person name="Shao H."/>
            <person name="Ye R."/>
            <person name="Li L."/>
            <person name="Wei W."/>
            <person name="Wang X."/>
            <person name="Wang C."/>
            <person name="Huo Q."/>
            <person name="Li W."/>
            <person name="Guo W."/>
            <person name="Chen H."/>
            <person name="Chen S."/>
            <person name="Zhou L."/>
            <person name="Zhou L."/>
            <person name="Ni X."/>
            <person name="Tian J."/>
            <person name="Zhou Y."/>
            <person name="Sheng Y."/>
            <person name="Liu T."/>
            <person name="Pan Y."/>
            <person name="Xia L."/>
            <person name="Li J."/>
            <person name="Zhao F."/>
            <person name="Cao W."/>
        </authorList>
    </citation>
    <scope>NUCLEOTIDE SEQUENCE</scope>
    <source>
        <strain evidence="2">Rmic-2018</strain>
        <tissue evidence="2">Larvae</tissue>
    </source>
</reference>
<evidence type="ECO:0000313" key="2">
    <source>
        <dbReference type="EMBL" id="KAH8028400.1"/>
    </source>
</evidence>
<keyword evidence="1" id="KW-0732">Signal</keyword>
<evidence type="ECO:0000256" key="1">
    <source>
        <dbReference type="SAM" id="SignalP"/>
    </source>
</evidence>
<comment type="caution">
    <text evidence="2">The sequence shown here is derived from an EMBL/GenBank/DDBJ whole genome shotgun (WGS) entry which is preliminary data.</text>
</comment>
<evidence type="ECO:0000313" key="3">
    <source>
        <dbReference type="Proteomes" id="UP000821866"/>
    </source>
</evidence>
<name>A0A9J6E2Z2_RHIMP</name>
<accession>A0A9J6E2Z2</accession>
<feature type="signal peptide" evidence="1">
    <location>
        <begin position="1"/>
        <end position="37"/>
    </location>
</feature>
<evidence type="ECO:0008006" key="4">
    <source>
        <dbReference type="Google" id="ProtNLM"/>
    </source>
</evidence>
<protein>
    <recommendedName>
        <fullName evidence="4">IGFBP N-terminal domain-containing protein</fullName>
    </recommendedName>
</protein>
<reference evidence="2" key="1">
    <citation type="journal article" date="2020" name="Cell">
        <title>Large-Scale Comparative Analyses of Tick Genomes Elucidate Their Genetic Diversity and Vector Capacities.</title>
        <authorList>
            <consortium name="Tick Genome and Microbiome Consortium (TIGMIC)"/>
            <person name="Jia N."/>
            <person name="Wang J."/>
            <person name="Shi W."/>
            <person name="Du L."/>
            <person name="Sun Y."/>
            <person name="Zhan W."/>
            <person name="Jiang J.F."/>
            <person name="Wang Q."/>
            <person name="Zhang B."/>
            <person name="Ji P."/>
            <person name="Bell-Sakyi L."/>
            <person name="Cui X.M."/>
            <person name="Yuan T.T."/>
            <person name="Jiang B.G."/>
            <person name="Yang W.F."/>
            <person name="Lam T.T."/>
            <person name="Chang Q.C."/>
            <person name="Ding S.J."/>
            <person name="Wang X.J."/>
            <person name="Zhu J.G."/>
            <person name="Ruan X.D."/>
            <person name="Zhao L."/>
            <person name="Wei J.T."/>
            <person name="Ye R.Z."/>
            <person name="Que T.C."/>
            <person name="Du C.H."/>
            <person name="Zhou Y.H."/>
            <person name="Cheng J.X."/>
            <person name="Dai P.F."/>
            <person name="Guo W.B."/>
            <person name="Han X.H."/>
            <person name="Huang E.J."/>
            <person name="Li L.F."/>
            <person name="Wei W."/>
            <person name="Gao Y.C."/>
            <person name="Liu J.Z."/>
            <person name="Shao H.Z."/>
            <person name="Wang X."/>
            <person name="Wang C.C."/>
            <person name="Yang T.C."/>
            <person name="Huo Q.B."/>
            <person name="Li W."/>
            <person name="Chen H.Y."/>
            <person name="Chen S.E."/>
            <person name="Zhou L.G."/>
            <person name="Ni X.B."/>
            <person name="Tian J.H."/>
            <person name="Sheng Y."/>
            <person name="Liu T."/>
            <person name="Pan Y.S."/>
            <person name="Xia L.Y."/>
            <person name="Li J."/>
            <person name="Zhao F."/>
            <person name="Cao W.C."/>
        </authorList>
    </citation>
    <scope>NUCLEOTIDE SEQUENCE</scope>
    <source>
        <strain evidence="2">Rmic-2018</strain>
    </source>
</reference>
<gene>
    <name evidence="2" type="ORF">HPB51_016513</name>
</gene>
<keyword evidence="3" id="KW-1185">Reference proteome</keyword>